<evidence type="ECO:0000313" key="15">
    <source>
        <dbReference type="EMBL" id="SCB39805.1"/>
    </source>
</evidence>
<feature type="domain" description="TonB-dependent receptor-like beta-barrel" evidence="13">
    <location>
        <begin position="260"/>
        <end position="688"/>
    </location>
</feature>
<dbReference type="Gene3D" id="2.40.170.20">
    <property type="entry name" value="TonB-dependent receptor, beta-barrel domain"/>
    <property type="match status" value="1"/>
</dbReference>
<evidence type="ECO:0000256" key="12">
    <source>
        <dbReference type="RuleBase" id="RU003357"/>
    </source>
</evidence>
<dbReference type="STRING" id="410764.GA0061103_5574"/>
<dbReference type="InterPro" id="IPR036942">
    <property type="entry name" value="Beta-barrel_TonB_sf"/>
</dbReference>
<keyword evidence="7" id="KW-0406">Ion transport</keyword>
<comment type="similarity">
    <text evidence="11 12">Belongs to the TonB-dependent receptor family.</text>
</comment>
<keyword evidence="6" id="KW-0408">Iron</keyword>
<evidence type="ECO:0000256" key="4">
    <source>
        <dbReference type="ARBA" id="ARBA00022496"/>
    </source>
</evidence>
<dbReference type="GO" id="GO:0006826">
    <property type="term" value="P:iron ion transport"/>
    <property type="evidence" value="ECO:0007669"/>
    <property type="project" value="UniProtKB-KW"/>
</dbReference>
<dbReference type="EMBL" id="FMAG01000005">
    <property type="protein sequence ID" value="SCB39805.1"/>
    <property type="molecule type" value="Genomic_DNA"/>
</dbReference>
<dbReference type="SUPFAM" id="SSF56935">
    <property type="entry name" value="Porins"/>
    <property type="match status" value="1"/>
</dbReference>
<keyword evidence="5 11" id="KW-0812">Transmembrane</keyword>
<dbReference type="InterPro" id="IPR012910">
    <property type="entry name" value="Plug_dom"/>
</dbReference>
<evidence type="ECO:0000256" key="6">
    <source>
        <dbReference type="ARBA" id="ARBA00023004"/>
    </source>
</evidence>
<gene>
    <name evidence="15" type="ORF">GA0061103_5574</name>
</gene>
<dbReference type="PANTHER" id="PTHR32552">
    <property type="entry name" value="FERRICHROME IRON RECEPTOR-RELATED"/>
    <property type="match status" value="1"/>
</dbReference>
<keyword evidence="3 11" id="KW-1134">Transmembrane beta strand</keyword>
<dbReference type="AlphaFoldDB" id="A0A1C3WIR0"/>
<evidence type="ECO:0000313" key="16">
    <source>
        <dbReference type="Proteomes" id="UP000199101"/>
    </source>
</evidence>
<evidence type="ECO:0000259" key="14">
    <source>
        <dbReference type="Pfam" id="PF07715"/>
    </source>
</evidence>
<name>A0A1C3WIR0_9HYPH</name>
<dbReference type="PROSITE" id="PS52016">
    <property type="entry name" value="TONB_DEPENDENT_REC_3"/>
    <property type="match status" value="1"/>
</dbReference>
<reference evidence="16" key="1">
    <citation type="submission" date="2016-08" db="EMBL/GenBank/DDBJ databases">
        <authorList>
            <person name="Varghese N."/>
            <person name="Submissions Spin"/>
        </authorList>
    </citation>
    <scope>NUCLEOTIDE SEQUENCE [LARGE SCALE GENOMIC DNA]</scope>
    <source>
        <strain evidence="16">HAMBI 2975</strain>
    </source>
</reference>
<evidence type="ECO:0000259" key="13">
    <source>
        <dbReference type="Pfam" id="PF00593"/>
    </source>
</evidence>
<dbReference type="GO" id="GO:0009279">
    <property type="term" value="C:cell outer membrane"/>
    <property type="evidence" value="ECO:0007669"/>
    <property type="project" value="UniProtKB-SubCell"/>
</dbReference>
<comment type="subcellular location">
    <subcellularLocation>
        <location evidence="1 11">Cell outer membrane</location>
        <topology evidence="1 11">Multi-pass membrane protein</topology>
    </subcellularLocation>
</comment>
<accession>A0A1C3WIR0</accession>
<evidence type="ECO:0000256" key="5">
    <source>
        <dbReference type="ARBA" id="ARBA00022692"/>
    </source>
</evidence>
<keyword evidence="8 12" id="KW-0798">TonB box</keyword>
<dbReference type="Pfam" id="PF00593">
    <property type="entry name" value="TonB_dep_Rec_b-barrel"/>
    <property type="match status" value="1"/>
</dbReference>
<dbReference type="Pfam" id="PF07715">
    <property type="entry name" value="Plug"/>
    <property type="match status" value="1"/>
</dbReference>
<dbReference type="InterPro" id="IPR039426">
    <property type="entry name" value="TonB-dep_rcpt-like"/>
</dbReference>
<keyword evidence="2 11" id="KW-0813">Transport</keyword>
<evidence type="ECO:0000256" key="10">
    <source>
        <dbReference type="ARBA" id="ARBA00023237"/>
    </source>
</evidence>
<dbReference type="PANTHER" id="PTHR32552:SF81">
    <property type="entry name" value="TONB-DEPENDENT OUTER MEMBRANE RECEPTOR"/>
    <property type="match status" value="1"/>
</dbReference>
<evidence type="ECO:0000256" key="3">
    <source>
        <dbReference type="ARBA" id="ARBA00022452"/>
    </source>
</evidence>
<dbReference type="InterPro" id="IPR000531">
    <property type="entry name" value="Beta-barrel_TonB"/>
</dbReference>
<keyword evidence="10 11" id="KW-0998">Cell outer membrane</keyword>
<keyword evidence="9 11" id="KW-0472">Membrane</keyword>
<dbReference type="OrthoDB" id="9760333at2"/>
<evidence type="ECO:0000256" key="9">
    <source>
        <dbReference type="ARBA" id="ARBA00023136"/>
    </source>
</evidence>
<proteinExistence type="inferred from homology"/>
<feature type="domain" description="TonB-dependent receptor plug" evidence="14">
    <location>
        <begin position="72"/>
        <end position="179"/>
    </location>
</feature>
<sequence>MSVVSSLGAGMSLWNKSNLMLSGVSVTTLVFALSAMEPTYAQESRRSSRQEADNVTVLDPIIITARKTDERLQDVPESVTVVSPEDLAAAPLASAPAIARNSPNVQWVDRGAGTQFFSIRGVSSLGTPLNFSDGTVGFNVDGVPNSMMSASSVLLDVNRVEVLRGPQGTLWGTNALGGAINVVTNEPDGERDIRFTTEFGSNGYRMGEAVLGGNIIPGALDGRMAVRFGRQDGDIDSLFTEDLGKRDIGAFRGGLRFTGLENTTITLSGSYLSDKGNAPAILLRDTPGFPISGTLTEPYAKTTHGDVTLKVEHDFDQFRFTSISAYQSNESERWSSFADKLVFDRIGLPAIPGVGGTIDKENIYSQEFRLSSLEGDPIRWVVGASVVRTEGSRLCDALQCTLPPNTTTASIDSTNLGLFGDISIPFAERWEASAGARLSHDDIDAGFTNALNLPGLTGRNSTTQTYPTGRLALSYKWTDDIQTYVSVARGHSTRVYSLLPSVMNGVLPDPYPAATGWTYEAGVKASLFDDRLQLDGSVFHNDIKNGLIAYLDPRAPLAFKTTYQDYTTSGFELQARARITESLSFIGGVGYTHSSLGANGANYARVKGNRVPNTADWTFSTALQYDAPGSVMNLPGAFSFNVQYQFNGSRAADPEDSFDLDPYHIVNARVGWRNDGGDFEVYAFGRNLLDERYEAFGAPLNGVPTVNVGQGRIVGVGITKTF</sequence>
<protein>
    <submittedName>
        <fullName evidence="15">Iron complex outermembrane recepter protein</fullName>
    </submittedName>
</protein>
<organism evidence="15 16">
    <name type="scientific">Rhizobium multihospitium</name>
    <dbReference type="NCBI Taxonomy" id="410764"/>
    <lineage>
        <taxon>Bacteria</taxon>
        <taxon>Pseudomonadati</taxon>
        <taxon>Pseudomonadota</taxon>
        <taxon>Alphaproteobacteria</taxon>
        <taxon>Hyphomicrobiales</taxon>
        <taxon>Rhizobiaceae</taxon>
        <taxon>Rhizobium/Agrobacterium group</taxon>
        <taxon>Rhizobium</taxon>
    </lineage>
</organism>
<keyword evidence="16" id="KW-1185">Reference proteome</keyword>
<dbReference type="Proteomes" id="UP000199101">
    <property type="component" value="Unassembled WGS sequence"/>
</dbReference>
<evidence type="ECO:0000256" key="2">
    <source>
        <dbReference type="ARBA" id="ARBA00022448"/>
    </source>
</evidence>
<evidence type="ECO:0000256" key="8">
    <source>
        <dbReference type="ARBA" id="ARBA00023077"/>
    </source>
</evidence>
<keyword evidence="4" id="KW-0410">Iron transport</keyword>
<evidence type="ECO:0000256" key="1">
    <source>
        <dbReference type="ARBA" id="ARBA00004571"/>
    </source>
</evidence>
<evidence type="ECO:0000256" key="11">
    <source>
        <dbReference type="PROSITE-ProRule" id="PRU01360"/>
    </source>
</evidence>
<evidence type="ECO:0000256" key="7">
    <source>
        <dbReference type="ARBA" id="ARBA00023065"/>
    </source>
</evidence>